<dbReference type="Gene3D" id="3.50.50.60">
    <property type="entry name" value="FAD/NAD(P)-binding domain"/>
    <property type="match status" value="1"/>
</dbReference>
<dbReference type="AlphaFoldDB" id="A0A248LKB8"/>
<evidence type="ECO:0000313" key="3">
    <source>
        <dbReference type="Proteomes" id="UP000197424"/>
    </source>
</evidence>
<proteinExistence type="predicted"/>
<reference evidence="3" key="1">
    <citation type="submission" date="2017-06" db="EMBL/GenBank/DDBJ databases">
        <title>Whole genome sequence of Laribacter hongkongensis LHGZ1.</title>
        <authorList>
            <person name="Chen D."/>
            <person name="Wu H."/>
            <person name="Chen J."/>
        </authorList>
    </citation>
    <scope>NUCLEOTIDE SEQUENCE [LARGE SCALE GENOMIC DNA]</scope>
    <source>
        <strain evidence="3">LHGZ1</strain>
    </source>
</reference>
<dbReference type="SUPFAM" id="SSF51905">
    <property type="entry name" value="FAD/NAD(P)-binding domain"/>
    <property type="match status" value="1"/>
</dbReference>
<dbReference type="PANTHER" id="PTHR42923:SF47">
    <property type="entry name" value="BLR3003 PROTEIN"/>
    <property type="match status" value="1"/>
</dbReference>
<organism evidence="2 3">
    <name type="scientific">Laribacter hongkongensis</name>
    <dbReference type="NCBI Taxonomy" id="168471"/>
    <lineage>
        <taxon>Bacteria</taxon>
        <taxon>Pseudomonadati</taxon>
        <taxon>Pseudomonadota</taxon>
        <taxon>Betaproteobacteria</taxon>
        <taxon>Neisseriales</taxon>
        <taxon>Aquaspirillaceae</taxon>
        <taxon>Laribacter</taxon>
    </lineage>
</organism>
<feature type="domain" description="Amine oxidase" evidence="1">
    <location>
        <begin position="20"/>
        <end position="428"/>
    </location>
</feature>
<dbReference type="Pfam" id="PF01593">
    <property type="entry name" value="Amino_oxidase"/>
    <property type="match status" value="1"/>
</dbReference>
<dbReference type="InterPro" id="IPR017830">
    <property type="entry name" value="SQase_HpnE"/>
</dbReference>
<dbReference type="NCBIfam" id="TIGR03467">
    <property type="entry name" value="HpnE"/>
    <property type="match status" value="1"/>
</dbReference>
<name>A0A248LKB8_9NEIS</name>
<protein>
    <submittedName>
        <fullName evidence="2">Amine oxidase</fullName>
    </submittedName>
</protein>
<dbReference type="Proteomes" id="UP000197424">
    <property type="component" value="Chromosome"/>
</dbReference>
<dbReference type="GO" id="GO:0016491">
    <property type="term" value="F:oxidoreductase activity"/>
    <property type="evidence" value="ECO:0007669"/>
    <property type="project" value="InterPro"/>
</dbReference>
<evidence type="ECO:0000259" key="1">
    <source>
        <dbReference type="Pfam" id="PF01593"/>
    </source>
</evidence>
<dbReference type="PANTHER" id="PTHR42923">
    <property type="entry name" value="PROTOPORPHYRINOGEN OXIDASE"/>
    <property type="match status" value="1"/>
</dbReference>
<accession>A0A248LKB8</accession>
<sequence length="439" mass="46193">MENLDLRPQAPRLAVIGAGLAGVAAAWRLAGLGAHVTLFEAGRVAGGRSRRVGEGRLDNGQHILLGAYHETLALMRAVGVDPETALLRLPLALDVQDGMSLVLPAWPAPLHVLAGLTRARGITGTDKLRLMLALMRLQRAGFRVPAGMTVAAWLSQTRQSPRLVTGFWQPLVLAALNTPLGVADMATLARVLRDSLAGARDASDLLLPRVDLSALLPEPALLRLQQAGHAVRRAARVRTVRPLAGGVAVDGEAFAGVVVATAPYHAVSLLPQSGDWQALRQCINSLPVQPITTVYLQAGPGVRLPRPMLGMSGSIAQWVLDRGQLAGHDGQLAVVISGPGEHQALAPDALGQRVAAELLACWPQLGPLAVEQVITEQRATFSCEAGLERPPAATPDSRIWLAGDYVAGEYPATIEGAIRSGTRAADALAASLTQTKRTI</sequence>
<dbReference type="RefSeq" id="WP_232054631.1">
    <property type="nucleotide sequence ID" value="NZ_CP022115.1"/>
</dbReference>
<dbReference type="InterPro" id="IPR002937">
    <property type="entry name" value="Amino_oxidase"/>
</dbReference>
<evidence type="ECO:0000313" key="2">
    <source>
        <dbReference type="EMBL" id="ASJ24931.1"/>
    </source>
</evidence>
<dbReference type="InterPro" id="IPR036188">
    <property type="entry name" value="FAD/NAD-bd_sf"/>
</dbReference>
<dbReference type="InterPro" id="IPR050464">
    <property type="entry name" value="Zeta_carotene_desat/Oxidored"/>
</dbReference>
<dbReference type="EMBL" id="CP022115">
    <property type="protein sequence ID" value="ASJ24931.1"/>
    <property type="molecule type" value="Genomic_DNA"/>
</dbReference>
<gene>
    <name evidence="2" type="ORF">LHGZ1_2100</name>
</gene>